<organism evidence="1 2">
    <name type="scientific">Streptacidiphilus alkalitolerans</name>
    <dbReference type="NCBI Taxonomy" id="3342712"/>
    <lineage>
        <taxon>Bacteria</taxon>
        <taxon>Bacillati</taxon>
        <taxon>Actinomycetota</taxon>
        <taxon>Actinomycetes</taxon>
        <taxon>Kitasatosporales</taxon>
        <taxon>Streptomycetaceae</taxon>
        <taxon>Streptacidiphilus</taxon>
    </lineage>
</organism>
<proteinExistence type="predicted"/>
<dbReference type="SUPFAM" id="SSF51294">
    <property type="entry name" value="Hedgehog/intein (Hint) domain"/>
    <property type="match status" value="1"/>
</dbReference>
<evidence type="ECO:0000313" key="1">
    <source>
        <dbReference type="EMBL" id="MFC1430085.1"/>
    </source>
</evidence>
<accession>A0ABV6WVM5</accession>
<dbReference type="RefSeq" id="WP_380549266.1">
    <property type="nucleotide sequence ID" value="NZ_JBHEZY010000002.1"/>
</dbReference>
<dbReference type="Pfam" id="PF07591">
    <property type="entry name" value="PT-HINT"/>
    <property type="match status" value="1"/>
</dbReference>
<dbReference type="Gene3D" id="2.170.16.10">
    <property type="entry name" value="Hedgehog/Intein (Hint) domain"/>
    <property type="match status" value="1"/>
</dbReference>
<dbReference type="Proteomes" id="UP001592530">
    <property type="component" value="Unassembled WGS sequence"/>
</dbReference>
<dbReference type="InterPro" id="IPR036844">
    <property type="entry name" value="Hint_dom_sf"/>
</dbReference>
<protein>
    <submittedName>
        <fullName evidence="1">Hint domain-containing protein</fullName>
    </submittedName>
</protein>
<comment type="caution">
    <text evidence="1">The sequence shown here is derived from an EMBL/GenBank/DDBJ whole genome shotgun (WGS) entry which is preliminary data.</text>
</comment>
<sequence length="128" mass="13864">MADGTVKKIKDIKPGDLVLATDPLTGQTVARAVEDLITTPEDKDFTDLTIATRTGSVHLTATSTHPFWVVSYHAWIDAGNLRPGMALRTADGTATTVLATSTFHHAYLTHNLTVGPQFLWAGRRGYSE</sequence>
<evidence type="ECO:0000313" key="2">
    <source>
        <dbReference type="Proteomes" id="UP001592530"/>
    </source>
</evidence>
<reference evidence="1 2" key="1">
    <citation type="submission" date="2024-09" db="EMBL/GenBank/DDBJ databases">
        <authorList>
            <person name="Lee S.D."/>
        </authorList>
    </citation>
    <scope>NUCLEOTIDE SEQUENCE [LARGE SCALE GENOMIC DNA]</scope>
    <source>
        <strain evidence="1 2">N1-3</strain>
    </source>
</reference>
<gene>
    <name evidence="1" type="ORF">ACEZDB_05360</name>
</gene>
<name>A0ABV6WVM5_9ACTN</name>
<dbReference type="EMBL" id="JBHEZY010000002">
    <property type="protein sequence ID" value="MFC1430085.1"/>
    <property type="molecule type" value="Genomic_DNA"/>
</dbReference>